<keyword evidence="5" id="KW-0997">Cell inner membrane</keyword>
<dbReference type="InterPro" id="IPR002523">
    <property type="entry name" value="MgTranspt_CorA/ZnTranspt_ZntB"/>
</dbReference>
<evidence type="ECO:0000256" key="10">
    <source>
        <dbReference type="ARBA" id="ARBA00023136"/>
    </source>
</evidence>
<dbReference type="SUPFAM" id="SSF143865">
    <property type="entry name" value="CorA soluble domain-like"/>
    <property type="match status" value="1"/>
</dbReference>
<evidence type="ECO:0000256" key="5">
    <source>
        <dbReference type="ARBA" id="ARBA00022519"/>
    </source>
</evidence>
<name>A0A420WMG1_9PROT</name>
<dbReference type="CDD" id="cd12833">
    <property type="entry name" value="ZntB-like_1"/>
    <property type="match status" value="1"/>
</dbReference>
<dbReference type="GO" id="GO:0015087">
    <property type="term" value="F:cobalt ion transmembrane transporter activity"/>
    <property type="evidence" value="ECO:0007669"/>
    <property type="project" value="TreeGrafter"/>
</dbReference>
<dbReference type="GO" id="GO:0000287">
    <property type="term" value="F:magnesium ion binding"/>
    <property type="evidence" value="ECO:0007669"/>
    <property type="project" value="TreeGrafter"/>
</dbReference>
<dbReference type="SUPFAM" id="SSF144083">
    <property type="entry name" value="Magnesium transport protein CorA, transmembrane region"/>
    <property type="match status" value="1"/>
</dbReference>
<dbReference type="Gene3D" id="1.20.58.340">
    <property type="entry name" value="Magnesium transport protein CorA, transmembrane region"/>
    <property type="match status" value="2"/>
</dbReference>
<keyword evidence="4" id="KW-1003">Cell membrane</keyword>
<sequence>MTCLQHAFLIDNNGQATELPTTPIPLAPKPGEGFLWLHFDRKHPDTRTVFIEDKMVDNVATNTLLAADSRPRTIVRNEDVLINLRGVNLNAGAEPEDMIPIRFFIQSNRVISVCGRKLKATQDRVERLKTQSVSSTPGGFIAGYALALADRMAPTITDLNEQVDTLEEAIDENRSELARSKVTEIRREAIMLRRYLAPQREALNTLAMQSLPWISNDDQLRLRDSADQATRITEELDAVRERCAIVKDQLSDMRAEEMNRNMMLLSVVAAIFLPLGLISGMMGINVGGMPWVENAMGFWYVTAIVVIIGLVQLLIFRLVKWL</sequence>
<evidence type="ECO:0000256" key="7">
    <source>
        <dbReference type="ARBA" id="ARBA00022833"/>
    </source>
</evidence>
<dbReference type="PANTHER" id="PTHR46494:SF3">
    <property type="entry name" value="ZINC TRANSPORT PROTEIN ZNTB"/>
    <property type="match status" value="1"/>
</dbReference>
<evidence type="ECO:0000256" key="4">
    <source>
        <dbReference type="ARBA" id="ARBA00022475"/>
    </source>
</evidence>
<dbReference type="Gene3D" id="3.30.460.20">
    <property type="entry name" value="CorA soluble domain-like"/>
    <property type="match status" value="1"/>
</dbReference>
<dbReference type="PANTHER" id="PTHR46494">
    <property type="entry name" value="CORA FAMILY METAL ION TRANSPORTER (EUROFUNG)"/>
    <property type="match status" value="1"/>
</dbReference>
<evidence type="ECO:0000256" key="6">
    <source>
        <dbReference type="ARBA" id="ARBA00022692"/>
    </source>
</evidence>
<dbReference type="InterPro" id="IPR045861">
    <property type="entry name" value="CorA_cytoplasmic_dom"/>
</dbReference>
<evidence type="ECO:0000256" key="9">
    <source>
        <dbReference type="ARBA" id="ARBA00023065"/>
    </source>
</evidence>
<evidence type="ECO:0000313" key="14">
    <source>
        <dbReference type="Proteomes" id="UP000282211"/>
    </source>
</evidence>
<dbReference type="GO" id="GO:0005886">
    <property type="term" value="C:plasma membrane"/>
    <property type="evidence" value="ECO:0007669"/>
    <property type="project" value="UniProtKB-SubCell"/>
</dbReference>
<evidence type="ECO:0000256" key="2">
    <source>
        <dbReference type="ARBA" id="ARBA00009765"/>
    </source>
</evidence>
<dbReference type="RefSeq" id="WP_121100017.1">
    <property type="nucleotide sequence ID" value="NZ_RBII01000001.1"/>
</dbReference>
<keyword evidence="9" id="KW-0406">Ion transport</keyword>
<comment type="similarity">
    <text evidence="2">Belongs to the CorA metal ion transporter (MIT) (TC 1.A.35) family.</text>
</comment>
<dbReference type="Pfam" id="PF01544">
    <property type="entry name" value="CorA"/>
    <property type="match status" value="1"/>
</dbReference>
<keyword evidence="3" id="KW-0813">Transport</keyword>
<feature type="transmembrane region" description="Helical" evidence="12">
    <location>
        <begin position="298"/>
        <end position="319"/>
    </location>
</feature>
<dbReference type="AlphaFoldDB" id="A0A420WMG1"/>
<feature type="transmembrane region" description="Helical" evidence="12">
    <location>
        <begin position="263"/>
        <end position="286"/>
    </location>
</feature>
<reference evidence="13 14" key="1">
    <citation type="submission" date="2018-10" db="EMBL/GenBank/DDBJ databases">
        <title>Genomic Encyclopedia of Type Strains, Phase IV (KMG-IV): sequencing the most valuable type-strain genomes for metagenomic binning, comparative biology and taxonomic classification.</title>
        <authorList>
            <person name="Goeker M."/>
        </authorList>
    </citation>
    <scope>NUCLEOTIDE SEQUENCE [LARGE SCALE GENOMIC DNA]</scope>
    <source>
        <strain evidence="13 14">DSM 22008</strain>
    </source>
</reference>
<dbReference type="OrthoDB" id="9803484at2"/>
<keyword evidence="6 12" id="KW-0812">Transmembrane</keyword>
<dbReference type="InterPro" id="IPR045863">
    <property type="entry name" value="CorA_TM1_TM2"/>
</dbReference>
<dbReference type="EMBL" id="RBII01000001">
    <property type="protein sequence ID" value="RKQ72102.1"/>
    <property type="molecule type" value="Genomic_DNA"/>
</dbReference>
<keyword evidence="11" id="KW-0175">Coiled coil</keyword>
<dbReference type="FunCoup" id="A0A420WMG1">
    <property type="interactions" value="159"/>
</dbReference>
<feature type="coiled-coil region" evidence="11">
    <location>
        <begin position="222"/>
        <end position="256"/>
    </location>
</feature>
<keyword evidence="8 12" id="KW-1133">Transmembrane helix</keyword>
<evidence type="ECO:0000256" key="11">
    <source>
        <dbReference type="SAM" id="Coils"/>
    </source>
</evidence>
<keyword evidence="14" id="KW-1185">Reference proteome</keyword>
<evidence type="ECO:0000313" key="13">
    <source>
        <dbReference type="EMBL" id="RKQ72102.1"/>
    </source>
</evidence>
<evidence type="ECO:0000256" key="8">
    <source>
        <dbReference type="ARBA" id="ARBA00022989"/>
    </source>
</evidence>
<dbReference type="GO" id="GO:0015095">
    <property type="term" value="F:magnesium ion transmembrane transporter activity"/>
    <property type="evidence" value="ECO:0007669"/>
    <property type="project" value="TreeGrafter"/>
</dbReference>
<evidence type="ECO:0000256" key="1">
    <source>
        <dbReference type="ARBA" id="ARBA00004651"/>
    </source>
</evidence>
<gene>
    <name evidence="13" type="ORF">DES40_1439</name>
</gene>
<evidence type="ECO:0000256" key="12">
    <source>
        <dbReference type="SAM" id="Phobius"/>
    </source>
</evidence>
<protein>
    <submittedName>
        <fullName evidence="13">Zinc transporter</fullName>
    </submittedName>
</protein>
<accession>A0A420WMG1</accession>
<comment type="subcellular location">
    <subcellularLocation>
        <location evidence="1">Cell membrane</location>
        <topology evidence="1">Multi-pass membrane protein</topology>
    </subcellularLocation>
</comment>
<organism evidence="13 14">
    <name type="scientific">Litorimonas taeanensis</name>
    <dbReference type="NCBI Taxonomy" id="568099"/>
    <lineage>
        <taxon>Bacteria</taxon>
        <taxon>Pseudomonadati</taxon>
        <taxon>Pseudomonadota</taxon>
        <taxon>Alphaproteobacteria</taxon>
        <taxon>Maricaulales</taxon>
        <taxon>Robiginitomaculaceae</taxon>
    </lineage>
</organism>
<evidence type="ECO:0000256" key="3">
    <source>
        <dbReference type="ARBA" id="ARBA00022448"/>
    </source>
</evidence>
<comment type="caution">
    <text evidence="13">The sequence shown here is derived from an EMBL/GenBank/DDBJ whole genome shotgun (WGS) entry which is preliminary data.</text>
</comment>
<keyword evidence="10 12" id="KW-0472">Membrane</keyword>
<keyword evidence="7" id="KW-0862">Zinc</keyword>
<dbReference type="Proteomes" id="UP000282211">
    <property type="component" value="Unassembled WGS sequence"/>
</dbReference>
<dbReference type="GO" id="GO:0050897">
    <property type="term" value="F:cobalt ion binding"/>
    <property type="evidence" value="ECO:0007669"/>
    <property type="project" value="TreeGrafter"/>
</dbReference>
<dbReference type="InParanoid" id="A0A420WMG1"/>
<proteinExistence type="inferred from homology"/>